<feature type="region of interest" description="Disordered" evidence="1">
    <location>
        <begin position="83"/>
        <end position="135"/>
    </location>
</feature>
<gene>
    <name evidence="2" type="ORF">SEA_BING_13</name>
</gene>
<organism evidence="2 3">
    <name type="scientific">Streptomyces phage Bing</name>
    <dbReference type="NCBI Taxonomy" id="2079427"/>
    <lineage>
        <taxon>Viruses</taxon>
        <taxon>Duplodnaviria</taxon>
        <taxon>Heunggongvirae</taxon>
        <taxon>Uroviricota</taxon>
        <taxon>Caudoviricetes</taxon>
        <taxon>Bingvirus</taxon>
        <taxon>Bingvirus bing</taxon>
    </lineage>
</organism>
<protein>
    <submittedName>
        <fullName evidence="2">Uncharacterized protein</fullName>
    </submittedName>
</protein>
<feature type="compositionally biased region" description="Low complexity" evidence="1">
    <location>
        <begin position="93"/>
        <end position="118"/>
    </location>
</feature>
<dbReference type="EMBL" id="MG757154">
    <property type="protein sequence ID" value="AVD99435.1"/>
    <property type="molecule type" value="Genomic_DNA"/>
</dbReference>
<dbReference type="OrthoDB" id="23334at10239"/>
<sequence>MADDLEHAYDPVKRREYYLKTRKLKGRTAKAVRTSKSRPTAKPKPPTKTRAQRQAERRRKLEAEVNALKARLEKLRTALAELTKQAKARSGVKPSSNAPKKSTASKTTAKKQTSAQKAEAAKKSKEYYEKHKDEILADEVKSLKGKIKTIQERIEKMRKNGSVGARKPTAKK</sequence>
<reference evidence="3" key="1">
    <citation type="submission" date="2018-01" db="EMBL/GenBank/DDBJ databases">
        <authorList>
            <person name="Wardenburg K.E."/>
            <person name="Rana S."/>
            <person name="Felix E."/>
            <person name="Puentes R.J."/>
            <person name="Shaffer C.D."/>
            <person name="Weston-Hafer K.A."/>
            <person name="Russell D.A."/>
            <person name="Pope W.H."/>
            <person name="Jacobs-Sera D."/>
            <person name="Hendrix R.W."/>
            <person name="Hatfull G.F."/>
        </authorList>
    </citation>
    <scope>NUCLEOTIDE SEQUENCE [LARGE SCALE GENOMIC DNA]</scope>
</reference>
<evidence type="ECO:0000313" key="3">
    <source>
        <dbReference type="Proteomes" id="UP000241360"/>
    </source>
</evidence>
<name>A0A2L1IWA6_9CAUD</name>
<dbReference type="Proteomes" id="UP000241360">
    <property type="component" value="Segment"/>
</dbReference>
<proteinExistence type="predicted"/>
<evidence type="ECO:0000313" key="2">
    <source>
        <dbReference type="EMBL" id="AVD99435.1"/>
    </source>
</evidence>
<accession>A0A2L1IWA6</accession>
<feature type="compositionally biased region" description="Basic residues" evidence="1">
    <location>
        <begin position="20"/>
        <end position="52"/>
    </location>
</feature>
<evidence type="ECO:0000256" key="1">
    <source>
        <dbReference type="SAM" id="MobiDB-lite"/>
    </source>
</evidence>
<feature type="region of interest" description="Disordered" evidence="1">
    <location>
        <begin position="20"/>
        <end position="60"/>
    </location>
</feature>
<keyword evidence="3" id="KW-1185">Reference proteome</keyword>
<feature type="compositionally biased region" description="Basic and acidic residues" evidence="1">
    <location>
        <begin position="119"/>
        <end position="135"/>
    </location>
</feature>